<dbReference type="EMBL" id="JJML01000046">
    <property type="protein sequence ID" value="KGF71896.1"/>
    <property type="molecule type" value="Genomic_DNA"/>
</dbReference>
<accession>A0A098TIN8</accession>
<dbReference type="Proteomes" id="UP000030170">
    <property type="component" value="Unassembled WGS sequence"/>
</dbReference>
<dbReference type="STRING" id="1497020.DO97_14815"/>
<gene>
    <name evidence="1" type="ORF">DO97_14815</name>
</gene>
<name>A0A098TIN8_9CYAN</name>
<dbReference type="OrthoDB" id="9815825at2"/>
<organism evidence="1 2">
    <name type="scientific">Neosynechococcus sphagnicola sy1</name>
    <dbReference type="NCBI Taxonomy" id="1497020"/>
    <lineage>
        <taxon>Bacteria</taxon>
        <taxon>Bacillati</taxon>
        <taxon>Cyanobacteriota</taxon>
        <taxon>Cyanophyceae</taxon>
        <taxon>Neosynechococcales</taxon>
        <taxon>Neosynechococcaceae</taxon>
        <taxon>Neosynechococcus</taxon>
    </lineage>
</organism>
<keyword evidence="2" id="KW-1185">Reference proteome</keyword>
<evidence type="ECO:0000313" key="1">
    <source>
        <dbReference type="EMBL" id="KGF71896.1"/>
    </source>
</evidence>
<evidence type="ECO:0000313" key="2">
    <source>
        <dbReference type="Proteomes" id="UP000030170"/>
    </source>
</evidence>
<proteinExistence type="predicted"/>
<protein>
    <submittedName>
        <fullName evidence="1">Uncharacterized protein</fullName>
    </submittedName>
</protein>
<dbReference type="RefSeq" id="WP_036535558.1">
    <property type="nucleotide sequence ID" value="NZ_JJML01000046.1"/>
</dbReference>
<comment type="caution">
    <text evidence="1">The sequence shown here is derived from an EMBL/GenBank/DDBJ whole genome shotgun (WGS) entry which is preliminary data.</text>
</comment>
<sequence>MNGNKGRLRGFENDDYLPDKRPETHLEILASEYAASKISAPCYPTVIQESGHKGGTYFEHKHFIDNIEGAKTDTATVTEGLYAVVVGIAAEEAVKIGKVLYINELLSR</sequence>
<reference evidence="1 2" key="1">
    <citation type="journal article" date="2014" name="Mol. Ecol.">
        <title>Evolution of Synechococcus.</title>
        <authorList>
            <person name="Dvorak P."/>
            <person name="Casamatta D."/>
            <person name="Hasler P."/>
            <person name="Poulickova A."/>
            <person name="Ondrej V."/>
            <person name="Sanges R."/>
        </authorList>
    </citation>
    <scope>NUCLEOTIDE SEQUENCE [LARGE SCALE GENOMIC DNA]</scope>
    <source>
        <strain evidence="1 2">CAUP A 1101</strain>
    </source>
</reference>
<dbReference type="AlphaFoldDB" id="A0A098TIN8"/>
<dbReference type="Gene3D" id="3.30.360.10">
    <property type="entry name" value="Dihydrodipicolinate Reductase, domain 2"/>
    <property type="match status" value="1"/>
</dbReference>